<sequence length="261" mass="29053">MSADEAQRVDPPRAEPLPAVDTPRDPAAEARTEEDPAAAVRGLVQALAAAPVQRHWLDQTSWVDVGRGWLPGAEELYQHVRDTAPWHEGAMWRYEKYVVPPRLSAWYPPGKPPPYPQLSAAHLALRRRYGISFDGYGLSYYRDGADSVAMHRDKELRWLDDTVIAILTLGARRPWTVKPARLPSGRRILNDATDTTGLLDLAPGPGDLLVLGGRAQRDWLHGVPKVTGHVGGRISVQWRWTSRTGQPEQGPGYMASRHFGR</sequence>
<dbReference type="Proteomes" id="UP000002484">
    <property type="component" value="Chromosome"/>
</dbReference>
<proteinExistence type="predicted"/>
<dbReference type="InterPro" id="IPR005123">
    <property type="entry name" value="Oxoglu/Fe-dep_dioxygenase_dom"/>
</dbReference>
<dbReference type="InParanoid" id="E3J3F7"/>
<evidence type="ECO:0000313" key="3">
    <source>
        <dbReference type="EMBL" id="ADP78159.1"/>
    </source>
</evidence>
<dbReference type="KEGG" id="fri:FraEuI1c_0071"/>
<evidence type="ECO:0000256" key="1">
    <source>
        <dbReference type="SAM" id="MobiDB-lite"/>
    </source>
</evidence>
<dbReference type="AlphaFoldDB" id="E3J3F7"/>
<dbReference type="PROSITE" id="PS51471">
    <property type="entry name" value="FE2OG_OXY"/>
    <property type="match status" value="1"/>
</dbReference>
<evidence type="ECO:0000259" key="2">
    <source>
        <dbReference type="PROSITE" id="PS51471"/>
    </source>
</evidence>
<dbReference type="Pfam" id="PF13532">
    <property type="entry name" value="2OG-FeII_Oxy_2"/>
    <property type="match status" value="1"/>
</dbReference>
<feature type="compositionally biased region" description="Basic and acidic residues" evidence="1">
    <location>
        <begin position="1"/>
        <end position="13"/>
    </location>
</feature>
<dbReference type="RefSeq" id="WP_013421282.1">
    <property type="nucleotide sequence ID" value="NC_014666.1"/>
</dbReference>
<dbReference type="Gene3D" id="2.60.120.590">
    <property type="entry name" value="Alpha-ketoglutarate-dependent dioxygenase AlkB-like"/>
    <property type="match status" value="1"/>
</dbReference>
<dbReference type="PANTHER" id="PTHR31212">
    <property type="entry name" value="ALPHA-KETOGLUTARATE-DEPENDENT DIOXYGENASE ALKB HOMOLOG 3"/>
    <property type="match status" value="1"/>
</dbReference>
<protein>
    <submittedName>
        <fullName evidence="3">Putative alkylated DNA repair protein</fullName>
    </submittedName>
</protein>
<dbReference type="STRING" id="298654.FraEuI1c_0071"/>
<dbReference type="GO" id="GO:0051213">
    <property type="term" value="F:dioxygenase activity"/>
    <property type="evidence" value="ECO:0007669"/>
    <property type="project" value="InterPro"/>
</dbReference>
<dbReference type="SUPFAM" id="SSF51197">
    <property type="entry name" value="Clavaminate synthase-like"/>
    <property type="match status" value="1"/>
</dbReference>
<organism evidence="3 4">
    <name type="scientific">Pseudofrankia inefficax (strain DSM 45817 / CECT 9037 / DDB 130130 / EuI1c)</name>
    <name type="common">Frankia inefficax</name>
    <dbReference type="NCBI Taxonomy" id="298654"/>
    <lineage>
        <taxon>Bacteria</taxon>
        <taxon>Bacillati</taxon>
        <taxon>Actinomycetota</taxon>
        <taxon>Actinomycetes</taxon>
        <taxon>Frankiales</taxon>
        <taxon>Frankiaceae</taxon>
        <taxon>Pseudofrankia</taxon>
    </lineage>
</organism>
<dbReference type="HOGENOM" id="CLU_048788_4_1_11"/>
<dbReference type="GO" id="GO:0006307">
    <property type="term" value="P:DNA alkylation repair"/>
    <property type="evidence" value="ECO:0007669"/>
    <property type="project" value="InterPro"/>
</dbReference>
<dbReference type="InterPro" id="IPR037151">
    <property type="entry name" value="AlkB-like_sf"/>
</dbReference>
<dbReference type="OrthoDB" id="190276at2"/>
<dbReference type="InterPro" id="IPR027450">
    <property type="entry name" value="AlkB-like"/>
</dbReference>
<keyword evidence="4" id="KW-1185">Reference proteome</keyword>
<dbReference type="EMBL" id="CP002299">
    <property type="protein sequence ID" value="ADP78159.1"/>
    <property type="molecule type" value="Genomic_DNA"/>
</dbReference>
<feature type="compositionally biased region" description="Basic and acidic residues" evidence="1">
    <location>
        <begin position="22"/>
        <end position="34"/>
    </location>
</feature>
<dbReference type="eggNOG" id="COG3145">
    <property type="taxonomic scope" value="Bacteria"/>
</dbReference>
<gene>
    <name evidence="3" type="ordered locus">FraEuI1c_0071</name>
</gene>
<evidence type="ECO:0000313" key="4">
    <source>
        <dbReference type="Proteomes" id="UP000002484"/>
    </source>
</evidence>
<dbReference type="InterPro" id="IPR032854">
    <property type="entry name" value="ALKBH3"/>
</dbReference>
<dbReference type="PANTHER" id="PTHR31212:SF4">
    <property type="entry name" value="ALPHA-KETOGLUTARATE-DEPENDENT DIOXYGENASE ALKB HOMOLOG 3"/>
    <property type="match status" value="1"/>
</dbReference>
<feature type="domain" description="Fe2OG dioxygenase" evidence="2">
    <location>
        <begin position="132"/>
        <end position="242"/>
    </location>
</feature>
<feature type="region of interest" description="Disordered" evidence="1">
    <location>
        <begin position="1"/>
        <end position="35"/>
    </location>
</feature>
<name>E3J3F7_PSEI1</name>
<accession>E3J3F7</accession>
<reference evidence="3 4" key="1">
    <citation type="submission" date="2010-10" db="EMBL/GenBank/DDBJ databases">
        <title>Complete sequence of Frankia sp. EuI1c.</title>
        <authorList>
            <consortium name="US DOE Joint Genome Institute"/>
            <person name="Lucas S."/>
            <person name="Copeland A."/>
            <person name="Lapidus A."/>
            <person name="Cheng J.-F."/>
            <person name="Bruce D."/>
            <person name="Goodwin L."/>
            <person name="Pitluck S."/>
            <person name="Chertkov O."/>
            <person name="Detter J.C."/>
            <person name="Han C."/>
            <person name="Tapia R."/>
            <person name="Land M."/>
            <person name="Hauser L."/>
            <person name="Jeffries C."/>
            <person name="Kyrpides N."/>
            <person name="Ivanova N."/>
            <person name="Mikhailova N."/>
            <person name="Beauchemin N."/>
            <person name="Sen A."/>
            <person name="Sur S.A."/>
            <person name="Gtari M."/>
            <person name="Wall L."/>
            <person name="Tisa L."/>
            <person name="Woyke T."/>
        </authorList>
    </citation>
    <scope>NUCLEOTIDE SEQUENCE [LARGE SCALE GENOMIC DNA]</scope>
    <source>
        <strain evidence="4">DSM 45817 / CECT 9037 / EuI1c</strain>
    </source>
</reference>